<proteinExistence type="predicted"/>
<feature type="region of interest" description="Disordered" evidence="1">
    <location>
        <begin position="1"/>
        <end position="22"/>
    </location>
</feature>
<dbReference type="Gene3D" id="2.120.10.80">
    <property type="entry name" value="Kelch-type beta propeller"/>
    <property type="match status" value="2"/>
</dbReference>
<reference evidence="2 3" key="1">
    <citation type="journal article" date="2019" name="Sci. Rep.">
        <title>Nanopore sequencing improves the draft genome of the human pathogenic amoeba Naegleria fowleri.</title>
        <authorList>
            <person name="Liechti N."/>
            <person name="Schurch N."/>
            <person name="Bruggmann R."/>
            <person name="Wittwer M."/>
        </authorList>
    </citation>
    <scope>NUCLEOTIDE SEQUENCE [LARGE SCALE GENOMIC DNA]</scope>
    <source>
        <strain evidence="2 3">ATCC 30894</strain>
    </source>
</reference>
<dbReference type="Pfam" id="PF01344">
    <property type="entry name" value="Kelch_1"/>
    <property type="match status" value="1"/>
</dbReference>
<dbReference type="Proteomes" id="UP000444721">
    <property type="component" value="Unassembled WGS sequence"/>
</dbReference>
<dbReference type="GeneID" id="68118954"/>
<name>A0A6A5C7Z4_NAEFO</name>
<dbReference type="InterPro" id="IPR015915">
    <property type="entry name" value="Kelch-typ_b-propeller"/>
</dbReference>
<dbReference type="OrthoDB" id="7676067at2759"/>
<evidence type="ECO:0000313" key="3">
    <source>
        <dbReference type="Proteomes" id="UP000444721"/>
    </source>
</evidence>
<dbReference type="VEuPathDB" id="AmoebaDB:FDP41_011739"/>
<accession>A0A6A5C7Z4</accession>
<dbReference type="VEuPathDB" id="AmoebaDB:NfTy_021300"/>
<evidence type="ECO:0000256" key="1">
    <source>
        <dbReference type="SAM" id="MobiDB-lite"/>
    </source>
</evidence>
<sequence>MSCSTNDCGRTSQQDQTEEEEEHSYSLYEFYLNSLKTKNNESEKNEEIEICFWNKLQDDVEDVFDESGFATRPDRRFRHTAVYSAKEDAMYVFGGFVEEGNESQNDFWKFDIPSRTWTEIYPTNANQVWPSPRMEHCAAMISLTPTRFKLFETLMGQEIIPSHQENSATTYLHNQMYIFGGYSSQKTQFNNDLYCFDFTHYKFFKINYKVTQQLFYLNVKRVEYVKERSRHTMVASGDEKLYILGGMTFLSHCLMDVWEYDIDTQTMTCLWQDRNEDESGSDLTKSNEEEQDHPEPRCSHSCVYSRKENALYVFGGIRRGIKSFQELWKFDISHKLWIAVDMHGFVPVERFEHISFMLNDLSDYLFIYGGYNYRHGCLDYIYQFCLSTKTWIRLQNRNYTVGGKFASTGSILFVDYNETPISRVGMSCIVTKDYHTIIFGGKSCTLLNDAFVCFLPGHGRLPSVTLEFHNTLYRMVLENTNHQDTSLSDCCIVTFHPL</sequence>
<dbReference type="EMBL" id="VFQX01000012">
    <property type="protein sequence ID" value="KAF0981878.1"/>
    <property type="molecule type" value="Genomic_DNA"/>
</dbReference>
<comment type="caution">
    <text evidence="2">The sequence shown here is derived from an EMBL/GenBank/DDBJ whole genome shotgun (WGS) entry which is preliminary data.</text>
</comment>
<keyword evidence="3" id="KW-1185">Reference proteome</keyword>
<dbReference type="PANTHER" id="PTHR23244">
    <property type="entry name" value="KELCH REPEAT DOMAIN"/>
    <property type="match status" value="1"/>
</dbReference>
<dbReference type="VEuPathDB" id="AmoebaDB:NF0040640"/>
<dbReference type="SUPFAM" id="SSF117281">
    <property type="entry name" value="Kelch motif"/>
    <property type="match status" value="2"/>
</dbReference>
<dbReference type="InterPro" id="IPR006652">
    <property type="entry name" value="Kelch_1"/>
</dbReference>
<feature type="compositionally biased region" description="Polar residues" evidence="1">
    <location>
        <begin position="1"/>
        <end position="15"/>
    </location>
</feature>
<gene>
    <name evidence="2" type="ORF">FDP41_011739</name>
</gene>
<dbReference type="RefSeq" id="XP_044566591.1">
    <property type="nucleotide sequence ID" value="XM_044702181.1"/>
</dbReference>
<dbReference type="Pfam" id="PF24681">
    <property type="entry name" value="Kelch_KLHDC2_KLHL20_DRC7"/>
    <property type="match status" value="2"/>
</dbReference>
<dbReference type="AlphaFoldDB" id="A0A6A5C7Z4"/>
<protein>
    <submittedName>
        <fullName evidence="2">Uncharacterized protein</fullName>
    </submittedName>
</protein>
<dbReference type="OMA" id="VWEYDID"/>
<evidence type="ECO:0000313" key="2">
    <source>
        <dbReference type="EMBL" id="KAF0981878.1"/>
    </source>
</evidence>
<organism evidence="2 3">
    <name type="scientific">Naegleria fowleri</name>
    <name type="common">Brain eating amoeba</name>
    <dbReference type="NCBI Taxonomy" id="5763"/>
    <lineage>
        <taxon>Eukaryota</taxon>
        <taxon>Discoba</taxon>
        <taxon>Heterolobosea</taxon>
        <taxon>Tetramitia</taxon>
        <taxon>Eutetramitia</taxon>
        <taxon>Vahlkampfiidae</taxon>
        <taxon>Naegleria</taxon>
    </lineage>
</organism>